<gene>
    <name evidence="2" type="ORF">E9998_06390</name>
</gene>
<dbReference type="SUPFAM" id="SSF56112">
    <property type="entry name" value="Protein kinase-like (PK-like)"/>
    <property type="match status" value="1"/>
</dbReference>
<dbReference type="InterPro" id="IPR011009">
    <property type="entry name" value="Kinase-like_dom_sf"/>
</dbReference>
<proteinExistence type="predicted"/>
<evidence type="ECO:0000313" key="2">
    <source>
        <dbReference type="EMBL" id="THV30009.1"/>
    </source>
</evidence>
<dbReference type="Gene3D" id="3.90.1200.10">
    <property type="match status" value="1"/>
</dbReference>
<dbReference type="InterPro" id="IPR002575">
    <property type="entry name" value="Aminoglycoside_PTrfase"/>
</dbReference>
<name>A0A4S8PMY7_9ACTN</name>
<dbReference type="RefSeq" id="WP_136528882.1">
    <property type="nucleotide sequence ID" value="NZ_STGX01000004.1"/>
</dbReference>
<dbReference type="EMBL" id="STGX01000004">
    <property type="protein sequence ID" value="THV30009.1"/>
    <property type="molecule type" value="Genomic_DNA"/>
</dbReference>
<evidence type="ECO:0000313" key="3">
    <source>
        <dbReference type="Proteomes" id="UP000305792"/>
    </source>
</evidence>
<feature type="domain" description="Aminoglycoside phosphotransferase" evidence="1">
    <location>
        <begin position="23"/>
        <end position="235"/>
    </location>
</feature>
<sequence>MISEDRLRTCLGDHWGLHGVRVEPHHGGMNSGTWFVTAGSHRWVAKAVECDTIFDFASGLAAAAVLDRPDLPTGAPERSRDGRYTVAVDGLLLALLAWVPGEGIATDGPAEQRVIGDTLARAHLLLRDADLPSADTFHWIDPAAAHLDVRPWVRPAVTAALAQLDDLDPATLTWGPLHTDPAPEAFRLERDTGVCGLIDWSTSMRGPLLYDLASAAMYVGGPDNAGQLIAAYLDRGVLAREEVDRGLRTLLRFRWAAQADYFARRVTANDLTGIADEAGNEKGLEDARTRLLPE</sequence>
<keyword evidence="3" id="KW-1185">Reference proteome</keyword>
<reference evidence="2 3" key="1">
    <citation type="journal article" date="2018" name="Int. J. Syst. Evol. Microbiol.">
        <title>Glycomyces paridis sp. nov., isolated from the medicinal plant Paris polyphylla.</title>
        <authorList>
            <person name="Fang X.M."/>
            <person name="Bai J.L."/>
            <person name="Su J."/>
            <person name="Zhao L.L."/>
            <person name="Liu H.Y."/>
            <person name="Ma B.P."/>
            <person name="Zhang Y.Q."/>
            <person name="Yu L.Y."/>
        </authorList>
    </citation>
    <scope>NUCLEOTIDE SEQUENCE [LARGE SCALE GENOMIC DNA]</scope>
    <source>
        <strain evidence="2 3">CPCC 204357</strain>
    </source>
</reference>
<accession>A0A4S8PMY7</accession>
<organism evidence="2 3">
    <name type="scientific">Glycomyces paridis</name>
    <dbReference type="NCBI Taxonomy" id="2126555"/>
    <lineage>
        <taxon>Bacteria</taxon>
        <taxon>Bacillati</taxon>
        <taxon>Actinomycetota</taxon>
        <taxon>Actinomycetes</taxon>
        <taxon>Glycomycetales</taxon>
        <taxon>Glycomycetaceae</taxon>
        <taxon>Glycomyces</taxon>
    </lineage>
</organism>
<comment type="caution">
    <text evidence="2">The sequence shown here is derived from an EMBL/GenBank/DDBJ whole genome shotgun (WGS) entry which is preliminary data.</text>
</comment>
<protein>
    <recommendedName>
        <fullName evidence="1">Aminoglycoside phosphotransferase domain-containing protein</fullName>
    </recommendedName>
</protein>
<evidence type="ECO:0000259" key="1">
    <source>
        <dbReference type="Pfam" id="PF01636"/>
    </source>
</evidence>
<dbReference type="AlphaFoldDB" id="A0A4S8PMY7"/>
<dbReference type="Pfam" id="PF01636">
    <property type="entry name" value="APH"/>
    <property type="match status" value="1"/>
</dbReference>
<dbReference type="Proteomes" id="UP000305792">
    <property type="component" value="Unassembled WGS sequence"/>
</dbReference>